<sequence length="227" mass="26138">MLYLDNITCGREVSITRKEHGKHMIPDTVCYIHRRRRGPGEEVPERVQLPVKELADLEVSEKKEKTVIADPVPWTDDENPLREGPTPVQTPKTVGPAPVRDHCWYGVTNESPSERKSGSNKKSSHSSSKTTEKTTSEEIQPTTTQLLTVEERIDLLFNDTTQRRKTKPSPVRAPKSSKRSSDDRHFTKTGRRSPRQETSRLSSRDHRRTREERCPREDRRPAPTRRV</sequence>
<proteinExistence type="predicted"/>
<feature type="region of interest" description="Disordered" evidence="1">
    <location>
        <begin position="61"/>
        <end position="227"/>
    </location>
</feature>
<comment type="caution">
    <text evidence="2">The sequence shown here is derived from an EMBL/GenBank/DDBJ whole genome shotgun (WGS) entry which is preliminary data.</text>
</comment>
<protein>
    <submittedName>
        <fullName evidence="2">Uncharacterized protein</fullName>
    </submittedName>
</protein>
<evidence type="ECO:0000313" key="2">
    <source>
        <dbReference type="EMBL" id="KAK0414419.1"/>
    </source>
</evidence>
<gene>
    <name evidence="2" type="ORF">QR680_011417</name>
</gene>
<reference evidence="2" key="1">
    <citation type="submission" date="2023-06" db="EMBL/GenBank/DDBJ databases">
        <title>Genomic analysis of the entomopathogenic nematode Steinernema hermaphroditum.</title>
        <authorList>
            <person name="Schwarz E.M."/>
            <person name="Heppert J.K."/>
            <person name="Baniya A."/>
            <person name="Schwartz H.T."/>
            <person name="Tan C.-H."/>
            <person name="Antoshechkin I."/>
            <person name="Sternberg P.W."/>
            <person name="Goodrich-Blair H."/>
            <person name="Dillman A.R."/>
        </authorList>
    </citation>
    <scope>NUCLEOTIDE SEQUENCE</scope>
    <source>
        <strain evidence="2">PS9179</strain>
        <tissue evidence="2">Whole animal</tissue>
    </source>
</reference>
<evidence type="ECO:0000256" key="1">
    <source>
        <dbReference type="SAM" id="MobiDB-lite"/>
    </source>
</evidence>
<dbReference type="Proteomes" id="UP001175271">
    <property type="component" value="Unassembled WGS sequence"/>
</dbReference>
<accession>A0AA39I057</accession>
<feature type="compositionally biased region" description="Basic and acidic residues" evidence="1">
    <location>
        <begin position="194"/>
        <end position="221"/>
    </location>
</feature>
<keyword evidence="3" id="KW-1185">Reference proteome</keyword>
<dbReference type="EMBL" id="JAUCMV010000002">
    <property type="protein sequence ID" value="KAK0414419.1"/>
    <property type="molecule type" value="Genomic_DNA"/>
</dbReference>
<name>A0AA39I057_9BILA</name>
<organism evidence="2 3">
    <name type="scientific">Steinernema hermaphroditum</name>
    <dbReference type="NCBI Taxonomy" id="289476"/>
    <lineage>
        <taxon>Eukaryota</taxon>
        <taxon>Metazoa</taxon>
        <taxon>Ecdysozoa</taxon>
        <taxon>Nematoda</taxon>
        <taxon>Chromadorea</taxon>
        <taxon>Rhabditida</taxon>
        <taxon>Tylenchina</taxon>
        <taxon>Panagrolaimomorpha</taxon>
        <taxon>Strongyloidoidea</taxon>
        <taxon>Steinernematidae</taxon>
        <taxon>Steinernema</taxon>
    </lineage>
</organism>
<evidence type="ECO:0000313" key="3">
    <source>
        <dbReference type="Proteomes" id="UP001175271"/>
    </source>
</evidence>
<dbReference type="AlphaFoldDB" id="A0AA39I057"/>